<protein>
    <recommendedName>
        <fullName evidence="1">TIR domain-containing protein</fullName>
    </recommendedName>
</protein>
<accession>A0A1B6LXK5</accession>
<dbReference type="EMBL" id="GEBQ01011566">
    <property type="protein sequence ID" value="JAT28411.1"/>
    <property type="molecule type" value="Transcribed_RNA"/>
</dbReference>
<dbReference type="AlphaFoldDB" id="A0A1B6LXK5"/>
<dbReference type="PROSITE" id="PS50104">
    <property type="entry name" value="TIR"/>
    <property type="match status" value="1"/>
</dbReference>
<dbReference type="GO" id="GO:0050830">
    <property type="term" value="P:defense response to Gram-positive bacterium"/>
    <property type="evidence" value="ECO:0007669"/>
    <property type="project" value="TreeGrafter"/>
</dbReference>
<dbReference type="SMART" id="SM00255">
    <property type="entry name" value="TIR"/>
    <property type="match status" value="1"/>
</dbReference>
<reference evidence="3" key="1">
    <citation type="submission" date="2015-11" db="EMBL/GenBank/DDBJ databases">
        <title>De novo transcriptome assembly of four potential Pierce s Disease insect vectors from Arizona vineyards.</title>
        <authorList>
            <person name="Tassone E.E."/>
        </authorList>
    </citation>
    <scope>NUCLEOTIDE SEQUENCE</scope>
</reference>
<dbReference type="GO" id="GO:0008063">
    <property type="term" value="P:Toll signaling pathway"/>
    <property type="evidence" value="ECO:0007669"/>
    <property type="project" value="TreeGrafter"/>
</dbReference>
<dbReference type="InterPro" id="IPR000157">
    <property type="entry name" value="TIR_dom"/>
</dbReference>
<proteinExistence type="predicted"/>
<dbReference type="GO" id="GO:0002755">
    <property type="term" value="P:MyD88-dependent toll-like receptor signaling pathway"/>
    <property type="evidence" value="ECO:0007669"/>
    <property type="project" value="InterPro"/>
</dbReference>
<dbReference type="GO" id="GO:0045087">
    <property type="term" value="P:innate immune response"/>
    <property type="evidence" value="ECO:0007669"/>
    <property type="project" value="TreeGrafter"/>
</dbReference>
<organism evidence="3">
    <name type="scientific">Graphocephala atropunctata</name>
    <dbReference type="NCBI Taxonomy" id="36148"/>
    <lineage>
        <taxon>Eukaryota</taxon>
        <taxon>Metazoa</taxon>
        <taxon>Ecdysozoa</taxon>
        <taxon>Arthropoda</taxon>
        <taxon>Hexapoda</taxon>
        <taxon>Insecta</taxon>
        <taxon>Pterygota</taxon>
        <taxon>Neoptera</taxon>
        <taxon>Paraneoptera</taxon>
        <taxon>Hemiptera</taxon>
        <taxon>Auchenorrhyncha</taxon>
        <taxon>Membracoidea</taxon>
        <taxon>Cicadellidae</taxon>
        <taxon>Cicadellinae</taxon>
        <taxon>Cicadellini</taxon>
        <taxon>Graphocephala</taxon>
    </lineage>
</organism>
<dbReference type="InterPro" id="IPR035897">
    <property type="entry name" value="Toll_tir_struct_dom_sf"/>
</dbReference>
<dbReference type="PANTHER" id="PTHR15079">
    <property type="entry name" value="MYD88"/>
    <property type="match status" value="1"/>
</dbReference>
<dbReference type="SUPFAM" id="SSF47986">
    <property type="entry name" value="DEATH domain"/>
    <property type="match status" value="1"/>
</dbReference>
<feature type="domain" description="TIR" evidence="1">
    <location>
        <begin position="146"/>
        <end position="279"/>
    </location>
</feature>
<dbReference type="EMBL" id="GEBQ01028345">
    <property type="protein sequence ID" value="JAT11632.1"/>
    <property type="molecule type" value="Transcribed_RNA"/>
</dbReference>
<dbReference type="InterPro" id="IPR017281">
    <property type="entry name" value="Myelin_different_resp_MyD88"/>
</dbReference>
<dbReference type="GO" id="GO:0034142">
    <property type="term" value="P:toll-like receptor 4 signaling pathway"/>
    <property type="evidence" value="ECO:0007669"/>
    <property type="project" value="TreeGrafter"/>
</dbReference>
<dbReference type="PANTHER" id="PTHR15079:SF3">
    <property type="entry name" value="MYELOID DIFFERENTIATION PRIMARY RESPONSE PROTEIN MYD88"/>
    <property type="match status" value="1"/>
</dbReference>
<dbReference type="Pfam" id="PF13676">
    <property type="entry name" value="TIR_2"/>
    <property type="match status" value="1"/>
</dbReference>
<dbReference type="GO" id="GO:0070976">
    <property type="term" value="F:TIR domain binding"/>
    <property type="evidence" value="ECO:0007669"/>
    <property type="project" value="InterPro"/>
</dbReference>
<name>A0A1B6LXK5_9HEMI</name>
<evidence type="ECO:0000313" key="3">
    <source>
        <dbReference type="EMBL" id="JAT28411.1"/>
    </source>
</evidence>
<evidence type="ECO:0000259" key="1">
    <source>
        <dbReference type="PROSITE" id="PS50104"/>
    </source>
</evidence>
<sequence>MELEGELNLYDVPLMALRPSTRQLIINELNKKKVLASEEGLPRDWRGLLHLTGLPTPSGENPACQVLAAWEKDPVASLGQLEQYLGQLDRWDIVDDVNLLIRADAKGFMSRMTDNPQENSVGVSDVDERVLTYDDITRLESGLQLQKYDALLLYADQDQSFATQMVDRLEEYNLKVCLKESLVGGLSFEHQGIMRLISERCRRVIIIVSRSFVNSPVNQFFVTFAQALAIEKRTRIIIPCMYERDTITLPMEIHYLHKLDYNRIGLKKYNFWEQLRDSVIDPPVLPSLRSSPVFIREIDNSSAQLFPVAQRAIEPSIEPVAKPLERVFKSGRTLENISSGPLTETKAMTKSSNNLLSLSENICSSSLSNGVQTLSCSSINLSEKHKTKSPKEFFRKLLHIDTKGAKKSKKTAVRL</sequence>
<dbReference type="Gene3D" id="3.40.50.10140">
    <property type="entry name" value="Toll/interleukin-1 receptor homology (TIR) domain"/>
    <property type="match status" value="1"/>
</dbReference>
<dbReference type="GO" id="GO:0043123">
    <property type="term" value="P:positive regulation of canonical NF-kappaB signal transduction"/>
    <property type="evidence" value="ECO:0007669"/>
    <property type="project" value="InterPro"/>
</dbReference>
<evidence type="ECO:0000313" key="2">
    <source>
        <dbReference type="EMBL" id="JAT11632.1"/>
    </source>
</evidence>
<dbReference type="Gene3D" id="1.10.533.10">
    <property type="entry name" value="Death Domain, Fas"/>
    <property type="match status" value="1"/>
</dbReference>
<gene>
    <name evidence="3" type="ORF">g.46111</name>
    <name evidence="2" type="ORF">g.46113</name>
</gene>
<dbReference type="GO" id="GO:0035325">
    <property type="term" value="F:Toll-like receptor binding"/>
    <property type="evidence" value="ECO:0007669"/>
    <property type="project" value="TreeGrafter"/>
</dbReference>
<dbReference type="GO" id="GO:0005886">
    <property type="term" value="C:plasma membrane"/>
    <property type="evidence" value="ECO:0007669"/>
    <property type="project" value="TreeGrafter"/>
</dbReference>
<dbReference type="InterPro" id="IPR011029">
    <property type="entry name" value="DEATH-like_dom_sf"/>
</dbReference>
<dbReference type="SUPFAM" id="SSF52200">
    <property type="entry name" value="Toll/Interleukin receptor TIR domain"/>
    <property type="match status" value="1"/>
</dbReference>